<dbReference type="InterPro" id="IPR020040">
    <property type="entry name" value="Ribosomal_uL6_a/b-dom"/>
</dbReference>
<keyword evidence="7" id="KW-0699">rRNA-binding</keyword>
<feature type="domain" description="Large ribosomal subunit protein uL6 alpha-beta" evidence="8">
    <location>
        <begin position="88"/>
        <end position="162"/>
    </location>
</feature>
<evidence type="ECO:0000313" key="9">
    <source>
        <dbReference type="EMBL" id="MDQ0289667.1"/>
    </source>
</evidence>
<evidence type="ECO:0000256" key="4">
    <source>
        <dbReference type="ARBA" id="ARBA00035454"/>
    </source>
</evidence>
<dbReference type="Gene3D" id="3.90.930.12">
    <property type="entry name" value="Ribosomal protein L6, alpha-beta domain"/>
    <property type="match status" value="2"/>
</dbReference>
<dbReference type="InterPro" id="IPR000702">
    <property type="entry name" value="Ribosomal_uL6-like"/>
</dbReference>
<dbReference type="Proteomes" id="UP001238163">
    <property type="component" value="Unassembled WGS sequence"/>
</dbReference>
<evidence type="ECO:0000256" key="7">
    <source>
        <dbReference type="RuleBase" id="RU003870"/>
    </source>
</evidence>
<evidence type="ECO:0000256" key="2">
    <source>
        <dbReference type="ARBA" id="ARBA00022980"/>
    </source>
</evidence>
<dbReference type="InterPro" id="IPR036789">
    <property type="entry name" value="Ribosomal_uL6-like_a/b-dom_sf"/>
</dbReference>
<dbReference type="PIRSF" id="PIRSF002162">
    <property type="entry name" value="Ribosomal_L6"/>
    <property type="match status" value="1"/>
</dbReference>
<dbReference type="PRINTS" id="PR00059">
    <property type="entry name" value="RIBOSOMALL6"/>
</dbReference>
<evidence type="ECO:0000259" key="8">
    <source>
        <dbReference type="Pfam" id="PF00347"/>
    </source>
</evidence>
<dbReference type="GO" id="GO:0003735">
    <property type="term" value="F:structural constituent of ribosome"/>
    <property type="evidence" value="ECO:0007669"/>
    <property type="project" value="UniProtKB-UniRule"/>
</dbReference>
<evidence type="ECO:0000313" key="10">
    <source>
        <dbReference type="Proteomes" id="UP001238163"/>
    </source>
</evidence>
<dbReference type="PANTHER" id="PTHR11655">
    <property type="entry name" value="60S/50S RIBOSOMAL PROTEIN L6/L9"/>
    <property type="match status" value="1"/>
</dbReference>
<organism evidence="9 10">
    <name type="scientific">Oligosphaera ethanolica</name>
    <dbReference type="NCBI Taxonomy" id="760260"/>
    <lineage>
        <taxon>Bacteria</taxon>
        <taxon>Pseudomonadati</taxon>
        <taxon>Lentisphaerota</taxon>
        <taxon>Oligosphaeria</taxon>
        <taxon>Oligosphaerales</taxon>
        <taxon>Oligosphaeraceae</taxon>
        <taxon>Oligosphaera</taxon>
    </lineage>
</organism>
<dbReference type="GO" id="GO:0019843">
    <property type="term" value="F:rRNA binding"/>
    <property type="evidence" value="ECO:0007669"/>
    <property type="project" value="UniProtKB-UniRule"/>
</dbReference>
<keyword evidence="10" id="KW-1185">Reference proteome</keyword>
<comment type="caution">
    <text evidence="9">The sequence shown here is derived from an EMBL/GenBank/DDBJ whole genome shotgun (WGS) entry which is preliminary data.</text>
</comment>
<dbReference type="SUPFAM" id="SSF56053">
    <property type="entry name" value="Ribosomal protein L6"/>
    <property type="match status" value="2"/>
</dbReference>
<evidence type="ECO:0000256" key="1">
    <source>
        <dbReference type="ARBA" id="ARBA00009356"/>
    </source>
</evidence>
<evidence type="ECO:0000256" key="3">
    <source>
        <dbReference type="ARBA" id="ARBA00023274"/>
    </source>
</evidence>
<dbReference type="InterPro" id="IPR019906">
    <property type="entry name" value="Ribosomal_uL6_bac-type"/>
</dbReference>
<dbReference type="FunFam" id="3.90.930.12:FF:000001">
    <property type="entry name" value="50S ribosomal protein L6"/>
    <property type="match status" value="1"/>
</dbReference>
<comment type="function">
    <text evidence="7">This protein binds to the 23S rRNA, and is important in its secondary structure. It is located near the subunit interface in the base of the L7/L12 stalk, and near the tRNA binding site of the peptidyltransferase center.</text>
</comment>
<evidence type="ECO:0000256" key="6">
    <source>
        <dbReference type="RuleBase" id="RU003869"/>
    </source>
</evidence>
<dbReference type="RefSeq" id="WP_307261125.1">
    <property type="nucleotide sequence ID" value="NZ_JAUSVL010000001.1"/>
</dbReference>
<dbReference type="Pfam" id="PF00347">
    <property type="entry name" value="Ribosomal_L6"/>
    <property type="match status" value="2"/>
</dbReference>
<keyword evidence="7" id="KW-0694">RNA-binding</keyword>
<comment type="similarity">
    <text evidence="1 6">Belongs to the universal ribosomal protein uL6 family.</text>
</comment>
<name>A0AAE3VFR4_9BACT</name>
<gene>
    <name evidence="9" type="ORF">J3R75_001774</name>
</gene>
<proteinExistence type="inferred from homology"/>
<dbReference type="PANTHER" id="PTHR11655:SF14">
    <property type="entry name" value="LARGE RIBOSOMAL SUBUNIT PROTEIN UL6M"/>
    <property type="match status" value="1"/>
</dbReference>
<dbReference type="GO" id="GO:0022625">
    <property type="term" value="C:cytosolic large ribosomal subunit"/>
    <property type="evidence" value="ECO:0007669"/>
    <property type="project" value="UniProtKB-UniRule"/>
</dbReference>
<reference evidence="9" key="1">
    <citation type="submission" date="2023-07" db="EMBL/GenBank/DDBJ databases">
        <title>Genomic Encyclopedia of Type Strains, Phase IV (KMG-IV): sequencing the most valuable type-strain genomes for metagenomic binning, comparative biology and taxonomic classification.</title>
        <authorList>
            <person name="Goeker M."/>
        </authorList>
    </citation>
    <scope>NUCLEOTIDE SEQUENCE</scope>
    <source>
        <strain evidence="9">DSM 24202</strain>
    </source>
</reference>
<keyword evidence="3 6" id="KW-0687">Ribonucleoprotein</keyword>
<dbReference type="GO" id="GO:0002181">
    <property type="term" value="P:cytoplasmic translation"/>
    <property type="evidence" value="ECO:0007669"/>
    <property type="project" value="TreeGrafter"/>
</dbReference>
<feature type="domain" description="Large ribosomal subunit protein uL6 alpha-beta" evidence="8">
    <location>
        <begin position="11"/>
        <end position="80"/>
    </location>
</feature>
<protein>
    <recommendedName>
        <fullName evidence="4 5">50S ribosomal protein L6</fullName>
    </recommendedName>
</protein>
<dbReference type="EMBL" id="JAUSVL010000001">
    <property type="protein sequence ID" value="MDQ0289667.1"/>
    <property type="molecule type" value="Genomic_DNA"/>
</dbReference>
<dbReference type="NCBIfam" id="TIGR03654">
    <property type="entry name" value="L6_bact"/>
    <property type="match status" value="1"/>
</dbReference>
<dbReference type="AlphaFoldDB" id="A0AAE3VFR4"/>
<accession>A0AAE3VFR4</accession>
<sequence>MGNKPIALDPKVKLDVSGQDVSVTGPKGTLKYQLPEGITLKQDGDVLHVLREREDDKELKMKHGLVRSLLNAMIVGTSTGFKQELELFGVGYRAQLAGQKLTLSLGYSNPIEYTVPANVKVSMADQTHISLESIDKQLVGQVAATIRRFRTPDAYHGKGVRYAGEQITLKEGKKVGA</sequence>
<evidence type="ECO:0000256" key="5">
    <source>
        <dbReference type="NCBIfam" id="TIGR03654"/>
    </source>
</evidence>
<keyword evidence="2 6" id="KW-0689">Ribosomal protein</keyword>